<protein>
    <recommendedName>
        <fullName evidence="4">Transmembrane protein</fullName>
    </recommendedName>
</protein>
<proteinExistence type="predicted"/>
<reference evidence="2 3" key="1">
    <citation type="submission" date="2023-05" db="EMBL/GenBank/DDBJ databases">
        <title>Rombocin, a short stable natural nisin variant, displays selective antimicrobial activity against Listeria monocytogenes and employs dual mode of action to kill target bacterial strains.</title>
        <authorList>
            <person name="Wambui J."/>
            <person name="Stephan R."/>
            <person name="Kuipers O.P."/>
        </authorList>
    </citation>
    <scope>NUCLEOTIDE SEQUENCE [LARGE SCALE GENOMIC DNA]</scope>
    <source>
        <strain evidence="2 3">RC002</strain>
    </source>
</reference>
<evidence type="ECO:0000256" key="1">
    <source>
        <dbReference type="SAM" id="Phobius"/>
    </source>
</evidence>
<feature type="transmembrane region" description="Helical" evidence="1">
    <location>
        <begin position="50"/>
        <end position="67"/>
    </location>
</feature>
<evidence type="ECO:0008006" key="4">
    <source>
        <dbReference type="Google" id="ProtNLM"/>
    </source>
</evidence>
<evidence type="ECO:0000313" key="2">
    <source>
        <dbReference type="EMBL" id="MDK2562896.1"/>
    </source>
</evidence>
<name>A0ABT7EAA2_9FIRM</name>
<evidence type="ECO:0000313" key="3">
    <source>
        <dbReference type="Proteomes" id="UP001301012"/>
    </source>
</evidence>
<keyword evidence="3" id="KW-1185">Reference proteome</keyword>
<sequence>MSNEQGLSRLFGGCFGEGLLGGGGLIIILIIGAILLLGEDLLEWIFCDDMSLIWIVLLILLLTNFDFDGGCGCGCC</sequence>
<gene>
    <name evidence="2" type="ORF">QOZ84_04995</name>
</gene>
<dbReference type="Proteomes" id="UP001301012">
    <property type="component" value="Unassembled WGS sequence"/>
</dbReference>
<keyword evidence="1" id="KW-0472">Membrane</keyword>
<organism evidence="2 3">
    <name type="scientific">Romboutsia sedimentorum</name>
    <dbReference type="NCBI Taxonomy" id="1368474"/>
    <lineage>
        <taxon>Bacteria</taxon>
        <taxon>Bacillati</taxon>
        <taxon>Bacillota</taxon>
        <taxon>Clostridia</taxon>
        <taxon>Peptostreptococcales</taxon>
        <taxon>Peptostreptococcaceae</taxon>
        <taxon>Romboutsia</taxon>
    </lineage>
</organism>
<feature type="transmembrane region" description="Helical" evidence="1">
    <location>
        <begin position="20"/>
        <end position="38"/>
    </location>
</feature>
<comment type="caution">
    <text evidence="2">The sequence shown here is derived from an EMBL/GenBank/DDBJ whole genome shotgun (WGS) entry which is preliminary data.</text>
</comment>
<dbReference type="RefSeq" id="WP_284131844.1">
    <property type="nucleotide sequence ID" value="NZ_JASKYM010000001.1"/>
</dbReference>
<accession>A0ABT7EAA2</accession>
<keyword evidence="1" id="KW-0812">Transmembrane</keyword>
<keyword evidence="1" id="KW-1133">Transmembrane helix</keyword>
<dbReference type="EMBL" id="JASKYM010000001">
    <property type="protein sequence ID" value="MDK2562896.1"/>
    <property type="molecule type" value="Genomic_DNA"/>
</dbReference>